<dbReference type="AlphaFoldDB" id="A0A9D4H434"/>
<name>A0A9D4H434_DREPO</name>
<evidence type="ECO:0000313" key="2">
    <source>
        <dbReference type="Proteomes" id="UP000828390"/>
    </source>
</evidence>
<keyword evidence="2" id="KW-1185">Reference proteome</keyword>
<reference evidence="1" key="1">
    <citation type="journal article" date="2019" name="bioRxiv">
        <title>The Genome of the Zebra Mussel, Dreissena polymorpha: A Resource for Invasive Species Research.</title>
        <authorList>
            <person name="McCartney M.A."/>
            <person name="Auch B."/>
            <person name="Kono T."/>
            <person name="Mallez S."/>
            <person name="Zhang Y."/>
            <person name="Obille A."/>
            <person name="Becker A."/>
            <person name="Abrahante J.E."/>
            <person name="Garbe J."/>
            <person name="Badalamenti J.P."/>
            <person name="Herman A."/>
            <person name="Mangelson H."/>
            <person name="Liachko I."/>
            <person name="Sullivan S."/>
            <person name="Sone E.D."/>
            <person name="Koren S."/>
            <person name="Silverstein K.A.T."/>
            <person name="Beckman K.B."/>
            <person name="Gohl D.M."/>
        </authorList>
    </citation>
    <scope>NUCLEOTIDE SEQUENCE</scope>
    <source>
        <strain evidence="1">Duluth1</strain>
        <tissue evidence="1">Whole animal</tissue>
    </source>
</reference>
<gene>
    <name evidence="1" type="ORF">DPMN_128525</name>
</gene>
<dbReference type="Proteomes" id="UP000828390">
    <property type="component" value="Unassembled WGS sequence"/>
</dbReference>
<comment type="caution">
    <text evidence="1">The sequence shown here is derived from an EMBL/GenBank/DDBJ whole genome shotgun (WGS) entry which is preliminary data.</text>
</comment>
<dbReference type="EMBL" id="JAIWYP010000005">
    <property type="protein sequence ID" value="KAH3826616.1"/>
    <property type="molecule type" value="Genomic_DNA"/>
</dbReference>
<sequence>MEVTDKAVRKQCSIDKLERVDVTNCGLATRGTSENMFVEEDLCVVIPPLQLTITQAQTLPQN</sequence>
<accession>A0A9D4H434</accession>
<protein>
    <submittedName>
        <fullName evidence="1">Uncharacterized protein</fullName>
    </submittedName>
</protein>
<evidence type="ECO:0000313" key="1">
    <source>
        <dbReference type="EMBL" id="KAH3826616.1"/>
    </source>
</evidence>
<organism evidence="1 2">
    <name type="scientific">Dreissena polymorpha</name>
    <name type="common">Zebra mussel</name>
    <name type="synonym">Mytilus polymorpha</name>
    <dbReference type="NCBI Taxonomy" id="45954"/>
    <lineage>
        <taxon>Eukaryota</taxon>
        <taxon>Metazoa</taxon>
        <taxon>Spiralia</taxon>
        <taxon>Lophotrochozoa</taxon>
        <taxon>Mollusca</taxon>
        <taxon>Bivalvia</taxon>
        <taxon>Autobranchia</taxon>
        <taxon>Heteroconchia</taxon>
        <taxon>Euheterodonta</taxon>
        <taxon>Imparidentia</taxon>
        <taxon>Neoheterodontei</taxon>
        <taxon>Myida</taxon>
        <taxon>Dreissenoidea</taxon>
        <taxon>Dreissenidae</taxon>
        <taxon>Dreissena</taxon>
    </lineage>
</organism>
<reference evidence="1" key="2">
    <citation type="submission" date="2020-11" db="EMBL/GenBank/DDBJ databases">
        <authorList>
            <person name="McCartney M.A."/>
            <person name="Auch B."/>
            <person name="Kono T."/>
            <person name="Mallez S."/>
            <person name="Becker A."/>
            <person name="Gohl D.M."/>
            <person name="Silverstein K.A.T."/>
            <person name="Koren S."/>
            <person name="Bechman K.B."/>
            <person name="Herman A."/>
            <person name="Abrahante J.E."/>
            <person name="Garbe J."/>
        </authorList>
    </citation>
    <scope>NUCLEOTIDE SEQUENCE</scope>
    <source>
        <strain evidence="1">Duluth1</strain>
        <tissue evidence="1">Whole animal</tissue>
    </source>
</reference>
<proteinExistence type="predicted"/>